<feature type="transmembrane region" description="Helical" evidence="6">
    <location>
        <begin position="558"/>
        <end position="580"/>
    </location>
</feature>
<dbReference type="InterPro" id="IPR016186">
    <property type="entry name" value="C-type_lectin-like/link_sf"/>
</dbReference>
<dbReference type="Pfam" id="PF01825">
    <property type="entry name" value="GPS"/>
    <property type="match status" value="1"/>
</dbReference>
<dbReference type="PROSITE" id="PS50261">
    <property type="entry name" value="G_PROTEIN_RECEP_F2_4"/>
    <property type="match status" value="1"/>
</dbReference>
<organism evidence="10 11">
    <name type="scientific">Holothuria leucospilota</name>
    <name type="common">Black long sea cucumber</name>
    <name type="synonym">Mertensiothuria leucospilota</name>
    <dbReference type="NCBI Taxonomy" id="206669"/>
    <lineage>
        <taxon>Eukaryota</taxon>
        <taxon>Metazoa</taxon>
        <taxon>Echinodermata</taxon>
        <taxon>Eleutherozoa</taxon>
        <taxon>Echinozoa</taxon>
        <taxon>Holothuroidea</taxon>
        <taxon>Aspidochirotacea</taxon>
        <taxon>Aspidochirotida</taxon>
        <taxon>Holothuriidae</taxon>
        <taxon>Holothuria</taxon>
    </lineage>
</organism>
<dbReference type="PANTHER" id="PTHR47767">
    <property type="entry name" value="ADHESION G PROTEIN-COUPLED RECEPTOR G7"/>
    <property type="match status" value="1"/>
</dbReference>
<dbReference type="PROSITE" id="PS50221">
    <property type="entry name" value="GAIN_B"/>
    <property type="match status" value="1"/>
</dbReference>
<name>A0A9Q1CL10_HOLLE</name>
<feature type="transmembrane region" description="Helical" evidence="6">
    <location>
        <begin position="793"/>
        <end position="815"/>
    </location>
</feature>
<keyword evidence="2 6" id="KW-0812">Transmembrane</keyword>
<dbReference type="InterPro" id="IPR057244">
    <property type="entry name" value="GAIN_B"/>
</dbReference>
<dbReference type="SUPFAM" id="SSF81321">
    <property type="entry name" value="Family A G protein-coupled receptor-like"/>
    <property type="match status" value="1"/>
</dbReference>
<gene>
    <name evidence="10" type="ORF">HOLleu_06131</name>
</gene>
<feature type="domain" description="GAIN-B" evidence="8">
    <location>
        <begin position="382"/>
        <end position="554"/>
    </location>
</feature>
<dbReference type="InterPro" id="IPR046338">
    <property type="entry name" value="GAIN_dom_sf"/>
</dbReference>
<dbReference type="CDD" id="cd15040">
    <property type="entry name" value="7tmB2_Adhesion"/>
    <property type="match status" value="1"/>
</dbReference>
<dbReference type="AlphaFoldDB" id="A0A9Q1CL10"/>
<feature type="transmembrane region" description="Helical" evidence="6">
    <location>
        <begin position="757"/>
        <end position="778"/>
    </location>
</feature>
<dbReference type="InterPro" id="IPR000832">
    <property type="entry name" value="GPCR_2_secretin-like"/>
</dbReference>
<dbReference type="Gene3D" id="2.60.220.50">
    <property type="match status" value="1"/>
</dbReference>
<dbReference type="PRINTS" id="PR00249">
    <property type="entry name" value="GPCRSECRETIN"/>
</dbReference>
<feature type="domain" description="G-protein coupled receptors family 2 profile 2" evidence="9">
    <location>
        <begin position="556"/>
        <end position="817"/>
    </location>
</feature>
<evidence type="ECO:0000256" key="4">
    <source>
        <dbReference type="ARBA" id="ARBA00023136"/>
    </source>
</evidence>
<evidence type="ECO:0000256" key="3">
    <source>
        <dbReference type="ARBA" id="ARBA00022989"/>
    </source>
</evidence>
<comment type="subcellular location">
    <subcellularLocation>
        <location evidence="1">Membrane</location>
        <topology evidence="1">Multi-pass membrane protein</topology>
    </subcellularLocation>
</comment>
<feature type="transmembrane region" description="Helical" evidence="6">
    <location>
        <begin position="711"/>
        <end position="736"/>
    </location>
</feature>
<dbReference type="InterPro" id="IPR000203">
    <property type="entry name" value="GPS"/>
</dbReference>
<feature type="transmembrane region" description="Helical" evidence="6">
    <location>
        <begin position="631"/>
        <end position="657"/>
    </location>
</feature>
<feature type="signal peptide" evidence="7">
    <location>
        <begin position="1"/>
        <end position="25"/>
    </location>
</feature>
<evidence type="ECO:0000256" key="6">
    <source>
        <dbReference type="SAM" id="Phobius"/>
    </source>
</evidence>
<dbReference type="CDD" id="cd00037">
    <property type="entry name" value="CLECT"/>
    <property type="match status" value="1"/>
</dbReference>
<feature type="chain" id="PRO_5040378749" evidence="7">
    <location>
        <begin position="26"/>
        <end position="870"/>
    </location>
</feature>
<comment type="caution">
    <text evidence="10">The sequence shown here is derived from an EMBL/GenBank/DDBJ whole genome shotgun (WGS) entry which is preliminary data.</text>
</comment>
<feature type="transmembrane region" description="Helical" evidence="6">
    <location>
        <begin position="592"/>
        <end position="611"/>
    </location>
</feature>
<sequence>MEFVFKHRFLFLSVLLISLFGRTVCGSDKIDDGYHLPADYNASYYPPTSVYCAEGFSPSYEQCYRILSDWPLPTVEEAHESCTLLNGALAEAKDDFTNGAIYAFTEKVGSPNGTIIGAKCKKRRCKKLITFGSRDQTYKAWAFKEPSGQANQLCVITNFRKEPGAWNNVNCNCINSTYPCRFQAVCQTRNSCPKVEFADQGLSFNETTGGMVADSLEKCSGFPNSAPKATRRCEKYSLTAFWEPFNGINLTNCDEENVKQLEKFDRADVTSQNADEISQSLINVTGLVDDINLHDLEETLNAIVALNDTKDQAFEITENVVSVIDKLIERSEEGEAERDPTPITVTPRFIEILEKQVTNLQRNGSNFTIERQNFRIKGLHIPRRTFTNKTTFSLGKEFSQEATGDDNVNITFPEGLLQTLVKGGDGNDATVALTIIDYSNTVLFENERSRQRKGKIASSVVGITFEGISVRNLTKETPIVITFPIEHSSGTTSSNNCASNLSYTCSFWDFNLDNGNGDWSSEGCETVDVTKDVVTCHCFHLTNLSVLVHESTNRALQFISKIGCALSMVGLAITIAFFFFHRKIRSKESMKIQMNMCIAFLFFYAVFLGGIERKPFPCDQELEEIICTASAALINYFALSSMAWMCVEALHMYMLFVRATGSVIPRFLLFARMFGWGFPAALVTASLARWYDDYTAESYCFLAWKGPLKFILLPFQGLMFTFNAVCYILVALRLVCSKEMGSTKSAWQIASRRVRNAVAIASLLGMSWAFGFISLVYVDDTGKTTTTHGAPNIFDVLFCVTLSMKGIIVFVLFCLRREEFWEPWRKVTDLVSRTGRVKDGQCQQYISNEGTTTNLHKSSLPSSGDSTATV</sequence>
<dbReference type="Gene3D" id="3.10.100.10">
    <property type="entry name" value="Mannose-Binding Protein A, subunit A"/>
    <property type="match status" value="1"/>
</dbReference>
<keyword evidence="3 6" id="KW-1133">Transmembrane helix</keyword>
<dbReference type="GO" id="GO:0016020">
    <property type="term" value="C:membrane"/>
    <property type="evidence" value="ECO:0007669"/>
    <property type="project" value="UniProtKB-SubCell"/>
</dbReference>
<evidence type="ECO:0000256" key="7">
    <source>
        <dbReference type="SAM" id="SignalP"/>
    </source>
</evidence>
<evidence type="ECO:0000313" key="11">
    <source>
        <dbReference type="Proteomes" id="UP001152320"/>
    </source>
</evidence>
<dbReference type="Pfam" id="PF00002">
    <property type="entry name" value="7tm_2"/>
    <property type="match status" value="1"/>
</dbReference>
<evidence type="ECO:0000256" key="1">
    <source>
        <dbReference type="ARBA" id="ARBA00004141"/>
    </source>
</evidence>
<dbReference type="OrthoDB" id="1100386at2759"/>
<dbReference type="InterPro" id="IPR017981">
    <property type="entry name" value="GPCR_2-like_7TM"/>
</dbReference>
<evidence type="ECO:0000313" key="10">
    <source>
        <dbReference type="EMBL" id="KAJ8047193.1"/>
    </source>
</evidence>
<keyword evidence="5" id="KW-1015">Disulfide bond</keyword>
<evidence type="ECO:0000256" key="5">
    <source>
        <dbReference type="ARBA" id="ARBA00023157"/>
    </source>
</evidence>
<protein>
    <submittedName>
        <fullName evidence="10">Adhesion G-protein coupled receptor G7</fullName>
    </submittedName>
</protein>
<dbReference type="InterPro" id="IPR001304">
    <property type="entry name" value="C-type_lectin-like"/>
</dbReference>
<accession>A0A9Q1CL10</accession>
<keyword evidence="11" id="KW-1185">Reference proteome</keyword>
<dbReference type="GO" id="GO:0004930">
    <property type="term" value="F:G protein-coupled receptor activity"/>
    <property type="evidence" value="ECO:0007669"/>
    <property type="project" value="InterPro"/>
</dbReference>
<keyword evidence="10" id="KW-0675">Receptor</keyword>
<dbReference type="InterPro" id="IPR016187">
    <property type="entry name" value="CTDL_fold"/>
</dbReference>
<feature type="transmembrane region" description="Helical" evidence="6">
    <location>
        <begin position="669"/>
        <end position="691"/>
    </location>
</feature>
<dbReference type="SUPFAM" id="SSF56436">
    <property type="entry name" value="C-type lectin-like"/>
    <property type="match status" value="1"/>
</dbReference>
<evidence type="ECO:0000256" key="2">
    <source>
        <dbReference type="ARBA" id="ARBA00022692"/>
    </source>
</evidence>
<dbReference type="SMART" id="SM00034">
    <property type="entry name" value="CLECT"/>
    <property type="match status" value="1"/>
</dbReference>
<dbReference type="Proteomes" id="UP001152320">
    <property type="component" value="Chromosome 2"/>
</dbReference>
<keyword evidence="7" id="KW-0732">Signal</keyword>
<reference evidence="10" key="1">
    <citation type="submission" date="2021-10" db="EMBL/GenBank/DDBJ databases">
        <title>Tropical sea cucumber genome reveals ecological adaptation and Cuvierian tubules defense mechanism.</title>
        <authorList>
            <person name="Chen T."/>
        </authorList>
    </citation>
    <scope>NUCLEOTIDE SEQUENCE</scope>
    <source>
        <strain evidence="10">Nanhai2018</strain>
        <tissue evidence="10">Muscle</tissue>
    </source>
</reference>
<dbReference type="PANTHER" id="PTHR47767:SF1">
    <property type="entry name" value="ADHESION G PROTEIN-COUPLED RECEPTOR G7"/>
    <property type="match status" value="1"/>
</dbReference>
<dbReference type="SMART" id="SM00303">
    <property type="entry name" value="GPS"/>
    <property type="match status" value="1"/>
</dbReference>
<proteinExistence type="predicted"/>
<evidence type="ECO:0000259" key="9">
    <source>
        <dbReference type="PROSITE" id="PS50261"/>
    </source>
</evidence>
<dbReference type="GO" id="GO:0007166">
    <property type="term" value="P:cell surface receptor signaling pathway"/>
    <property type="evidence" value="ECO:0007669"/>
    <property type="project" value="InterPro"/>
</dbReference>
<evidence type="ECO:0000259" key="8">
    <source>
        <dbReference type="PROSITE" id="PS50221"/>
    </source>
</evidence>
<dbReference type="Gene3D" id="1.20.1070.10">
    <property type="entry name" value="Rhodopsin 7-helix transmembrane proteins"/>
    <property type="match status" value="1"/>
</dbReference>
<dbReference type="EMBL" id="JAIZAY010000002">
    <property type="protein sequence ID" value="KAJ8047193.1"/>
    <property type="molecule type" value="Genomic_DNA"/>
</dbReference>
<keyword evidence="4 6" id="KW-0472">Membrane</keyword>
<dbReference type="InterPro" id="IPR053066">
    <property type="entry name" value="ADGR_G7"/>
</dbReference>